<dbReference type="Pfam" id="PF09851">
    <property type="entry name" value="SHOCT"/>
    <property type="match status" value="2"/>
</dbReference>
<keyword evidence="2" id="KW-0812">Transmembrane</keyword>
<name>A0ABD6B0X4_9EURY</name>
<gene>
    <name evidence="4" type="ORF">ACFSBT_18235</name>
</gene>
<keyword evidence="2" id="KW-0472">Membrane</keyword>
<sequence>MSRSPLAESARIVALAASVLAAVSILIGVGGLVVTILLLTALAGAATMAFGDDRQQEVRRRTSTALDDVVQTAPTRSTDAGEAPMVDSDGPTTDDALAELRRRYAAGELSEPQFEGRVERLLADEDDPDDARAVLELRYARGELSDEQFDRKLARLDGTRTVESAERTFDRDAVSES</sequence>
<dbReference type="InterPro" id="IPR018649">
    <property type="entry name" value="SHOCT"/>
</dbReference>
<evidence type="ECO:0000313" key="4">
    <source>
        <dbReference type="EMBL" id="MFD1515223.1"/>
    </source>
</evidence>
<dbReference type="AlphaFoldDB" id="A0ABD6B0X4"/>
<organism evidence="4 5">
    <name type="scientific">Halomarina rubra</name>
    <dbReference type="NCBI Taxonomy" id="2071873"/>
    <lineage>
        <taxon>Archaea</taxon>
        <taxon>Methanobacteriati</taxon>
        <taxon>Methanobacteriota</taxon>
        <taxon>Stenosarchaea group</taxon>
        <taxon>Halobacteria</taxon>
        <taxon>Halobacteriales</taxon>
        <taxon>Natronomonadaceae</taxon>
        <taxon>Halomarina</taxon>
    </lineage>
</organism>
<comment type="caution">
    <text evidence="4">The sequence shown here is derived from an EMBL/GenBank/DDBJ whole genome shotgun (WGS) entry which is preliminary data.</text>
</comment>
<protein>
    <submittedName>
        <fullName evidence="4">SHOCT domain-containing protein</fullName>
    </submittedName>
</protein>
<dbReference type="EMBL" id="JBHUDC010000008">
    <property type="protein sequence ID" value="MFD1515223.1"/>
    <property type="molecule type" value="Genomic_DNA"/>
</dbReference>
<dbReference type="RefSeq" id="WP_250875146.1">
    <property type="nucleotide sequence ID" value="NZ_JALXFV010000008.1"/>
</dbReference>
<feature type="domain" description="SHOCT" evidence="3">
    <location>
        <begin position="130"/>
        <end position="156"/>
    </location>
</feature>
<reference evidence="4 5" key="1">
    <citation type="journal article" date="2019" name="Int. J. Syst. Evol. Microbiol.">
        <title>The Global Catalogue of Microorganisms (GCM) 10K type strain sequencing project: providing services to taxonomists for standard genome sequencing and annotation.</title>
        <authorList>
            <consortium name="The Broad Institute Genomics Platform"/>
            <consortium name="The Broad Institute Genome Sequencing Center for Infectious Disease"/>
            <person name="Wu L."/>
            <person name="Ma J."/>
        </authorList>
    </citation>
    <scope>NUCLEOTIDE SEQUENCE [LARGE SCALE GENOMIC DNA]</scope>
    <source>
        <strain evidence="4 5">CGMCC 1.12563</strain>
    </source>
</reference>
<dbReference type="Proteomes" id="UP001597187">
    <property type="component" value="Unassembled WGS sequence"/>
</dbReference>
<accession>A0ABD6B0X4</accession>
<proteinExistence type="predicted"/>
<evidence type="ECO:0000256" key="1">
    <source>
        <dbReference type="SAM" id="MobiDB-lite"/>
    </source>
</evidence>
<evidence type="ECO:0000256" key="2">
    <source>
        <dbReference type="SAM" id="Phobius"/>
    </source>
</evidence>
<keyword evidence="5" id="KW-1185">Reference proteome</keyword>
<keyword evidence="2" id="KW-1133">Transmembrane helix</keyword>
<feature type="region of interest" description="Disordered" evidence="1">
    <location>
        <begin position="72"/>
        <end position="93"/>
    </location>
</feature>
<feature type="transmembrane region" description="Helical" evidence="2">
    <location>
        <begin position="12"/>
        <end position="29"/>
    </location>
</feature>
<evidence type="ECO:0000259" key="3">
    <source>
        <dbReference type="Pfam" id="PF09851"/>
    </source>
</evidence>
<evidence type="ECO:0000313" key="5">
    <source>
        <dbReference type="Proteomes" id="UP001597187"/>
    </source>
</evidence>
<feature type="domain" description="SHOCT" evidence="3">
    <location>
        <begin position="95"/>
        <end position="122"/>
    </location>
</feature>